<keyword evidence="2" id="KW-0378">Hydrolase</keyword>
<feature type="signal peptide" evidence="1">
    <location>
        <begin position="1"/>
        <end position="27"/>
    </location>
</feature>
<feature type="chain" id="PRO_5046080916" evidence="1">
    <location>
        <begin position="28"/>
        <end position="778"/>
    </location>
</feature>
<evidence type="ECO:0000313" key="3">
    <source>
        <dbReference type="Proteomes" id="UP001372526"/>
    </source>
</evidence>
<dbReference type="RefSeq" id="WP_336472797.1">
    <property type="nucleotide sequence ID" value="NZ_JBAWSX010000006.1"/>
</dbReference>
<dbReference type="Pfam" id="PF11308">
    <property type="entry name" value="Glyco_hydro_129"/>
    <property type="match status" value="1"/>
</dbReference>
<dbReference type="InterPro" id="IPR021459">
    <property type="entry name" value="GH101-related"/>
</dbReference>
<organism evidence="2 3">
    <name type="scientific">Bacillus bruguierae</name>
    <dbReference type="NCBI Taxonomy" id="3127667"/>
    <lineage>
        <taxon>Bacteria</taxon>
        <taxon>Bacillati</taxon>
        <taxon>Bacillota</taxon>
        <taxon>Bacilli</taxon>
        <taxon>Bacillales</taxon>
        <taxon>Bacillaceae</taxon>
        <taxon>Bacillus</taxon>
    </lineage>
</organism>
<name>A0ABU8FJX5_9BACI</name>
<keyword evidence="1" id="KW-0732">Signal</keyword>
<dbReference type="Proteomes" id="UP001372526">
    <property type="component" value="Unassembled WGS sequence"/>
</dbReference>
<comment type="caution">
    <text evidence="2">The sequence shown here is derived from an EMBL/GenBank/DDBJ whole genome shotgun (WGS) entry which is preliminary data.</text>
</comment>
<sequence>MKKKVKKLVIPILMSSICLTLPSMSYAQQTNSMIKVENTVSQYKNFTFDVNPETGELFVEKDGVRESASLPLPKKKVENLIRSNNCISWSYPDDQVDVKIEKKESYLSIKLKSTKSEGANEFTWPKVSADSYTLPLWEGKNIPSNDSSWKQFLGNQDFSFIESFSMRFFALNKSKYSIMYIADNMYNDNIHFTADSNIQFSFTHQYPSINKNKEYGFRLYVTDKNPVSIANIYKNFIKEQGEFKTLEEKAKENPNIRKLYGAPHIYFWNHPGISVENIKWDKFAQKIDEKFTNWIAQLLQVNTEDGSKDFETVMQDIKKQKSINKSQQKVIVDAINHVLQLEQLYNKDIFGGLGTQTNDLLKKGIYNLSEQELYTLNKELIKSKLTDAVDRINQWEQKESTDVLTDIKKSGINQAWIGLSNWANGLMNPKMVEEANKLGYLIGPYDSYHSIHEVGSRDWNTASFKDKTLYQNATISNEKGEKIEGFAGKGRKLNPTLSLPSVKQRVGDILQNNIPFNSWFVDCDATGEVYDDYSPNHITTEEQDVKARLERMKYISQEKHMVVGSEGGNDFASTVIAFAHGIETIGPGPWLDSDMGDKKSLYYLGGYKPTSPNGAVPEQLGKTIPIKPIFKDIYSNPIYSIPLYKLVYNDSIITTHQWGWGSFRIKDEIGNRMLSEMLYNVPPLYQIDKNEWEKNKSLIISYLKVWSPFHKKAVTKPMTNFDILSEDRQVQSTTFGKDMKVIVNFSNQDFKYNNEHIKAKTALVYDGKKKRILEVPKY</sequence>
<proteinExistence type="predicted"/>
<keyword evidence="3" id="KW-1185">Reference proteome</keyword>
<evidence type="ECO:0000313" key="2">
    <source>
        <dbReference type="EMBL" id="MEI4802236.1"/>
    </source>
</evidence>
<evidence type="ECO:0000256" key="1">
    <source>
        <dbReference type="SAM" id="SignalP"/>
    </source>
</evidence>
<dbReference type="GO" id="GO:0016787">
    <property type="term" value="F:hydrolase activity"/>
    <property type="evidence" value="ECO:0007669"/>
    <property type="project" value="UniProtKB-KW"/>
</dbReference>
<reference evidence="2 3" key="1">
    <citation type="submission" date="2024-01" db="EMBL/GenBank/DDBJ databases">
        <title>Seven novel Bacillus-like species.</title>
        <authorList>
            <person name="Liu G."/>
        </authorList>
    </citation>
    <scope>NUCLEOTIDE SEQUENCE [LARGE SCALE GENOMIC DNA]</scope>
    <source>
        <strain evidence="2 3">FJAT-51639</strain>
    </source>
</reference>
<gene>
    <name evidence="2" type="ORF">WAZ07_13065</name>
</gene>
<dbReference type="EMBL" id="JBAWSX010000006">
    <property type="protein sequence ID" value="MEI4802236.1"/>
    <property type="molecule type" value="Genomic_DNA"/>
</dbReference>
<protein>
    <submittedName>
        <fullName evidence="2">Glycoside hydrolase</fullName>
    </submittedName>
</protein>
<accession>A0ABU8FJX5</accession>